<evidence type="ECO:0008006" key="2">
    <source>
        <dbReference type="Google" id="ProtNLM"/>
    </source>
</evidence>
<accession>A0A6C0IKT5</accession>
<dbReference type="AlphaFoldDB" id="A0A6C0IKT5"/>
<reference evidence="1" key="1">
    <citation type="journal article" date="2020" name="Nature">
        <title>Giant virus diversity and host interactions through global metagenomics.</title>
        <authorList>
            <person name="Schulz F."/>
            <person name="Roux S."/>
            <person name="Paez-Espino D."/>
            <person name="Jungbluth S."/>
            <person name="Walsh D.A."/>
            <person name="Denef V.J."/>
            <person name="McMahon K.D."/>
            <person name="Konstantinidis K.T."/>
            <person name="Eloe-Fadrosh E.A."/>
            <person name="Kyrpides N.C."/>
            <person name="Woyke T."/>
        </authorList>
    </citation>
    <scope>NUCLEOTIDE SEQUENCE</scope>
    <source>
        <strain evidence="1">GVMAG-M-3300023184-88</strain>
    </source>
</reference>
<sequence length="236" mass="27606">MAELLKKALTPYSIPYPKLRFGRQGDGGYIVFNHQLEQITNVFSYGINDDVSFDLDFTKYSNAQINMFDHTISGLPAYHRQFKLYKEPGSLGTCIKHITDINSNKSNKLMLKMDIEGHEWEIFKYIPLEFLSMFEQMVIEFHNLEFMQNHVFGFVNMTQSDMTAVFERINTVFYLGHIHGNNCGGIKDVPNTVECTYIRKDLLESVPRVETIPYPIDNLDFKNNVHEPDYPLRWWL</sequence>
<organism evidence="1">
    <name type="scientific">viral metagenome</name>
    <dbReference type="NCBI Taxonomy" id="1070528"/>
    <lineage>
        <taxon>unclassified sequences</taxon>
        <taxon>metagenomes</taxon>
        <taxon>organismal metagenomes</taxon>
    </lineage>
</organism>
<proteinExistence type="predicted"/>
<protein>
    <recommendedName>
        <fullName evidence="2">Methyltransferase FkbM domain-containing protein</fullName>
    </recommendedName>
</protein>
<dbReference type="EMBL" id="MN740186">
    <property type="protein sequence ID" value="QHT92497.1"/>
    <property type="molecule type" value="Genomic_DNA"/>
</dbReference>
<evidence type="ECO:0000313" key="1">
    <source>
        <dbReference type="EMBL" id="QHT92497.1"/>
    </source>
</evidence>
<name>A0A6C0IKT5_9ZZZZ</name>